<dbReference type="AlphaFoldDB" id="A0A0F9JDL4"/>
<proteinExistence type="predicted"/>
<sequence>MYDIGYDDLDGVEELIGYDDDDDDDDDYDDDDDDDDDELAALLGARRVRAKRRGGRRRRRPRRGGLTRRAIAVAKAVKKVEQGTLLSKTAPTKSREFPIGFDSVANIAAAATATLTQRPQIVFRPERIVVPAAVAAFFQITDVKVGKNSQFVSSGAVPAATFAETAFGVRLKMDTCQISQDLIIDVTNIDVAAHRFMASMIGESVE</sequence>
<comment type="caution">
    <text evidence="2">The sequence shown here is derived from an EMBL/GenBank/DDBJ whole genome shotgun (WGS) entry which is preliminary data.</text>
</comment>
<organism evidence="2">
    <name type="scientific">marine sediment metagenome</name>
    <dbReference type="NCBI Taxonomy" id="412755"/>
    <lineage>
        <taxon>unclassified sequences</taxon>
        <taxon>metagenomes</taxon>
        <taxon>ecological metagenomes</taxon>
    </lineage>
</organism>
<feature type="region of interest" description="Disordered" evidence="1">
    <location>
        <begin position="15"/>
        <end position="36"/>
    </location>
</feature>
<dbReference type="EMBL" id="LAZR01010271">
    <property type="protein sequence ID" value="KKM67884.1"/>
    <property type="molecule type" value="Genomic_DNA"/>
</dbReference>
<evidence type="ECO:0000313" key="2">
    <source>
        <dbReference type="EMBL" id="KKM67884.1"/>
    </source>
</evidence>
<name>A0A0F9JDL4_9ZZZZ</name>
<gene>
    <name evidence="2" type="ORF">LCGC14_1466690</name>
</gene>
<accession>A0A0F9JDL4</accession>
<evidence type="ECO:0000256" key="1">
    <source>
        <dbReference type="SAM" id="MobiDB-lite"/>
    </source>
</evidence>
<reference evidence="2" key="1">
    <citation type="journal article" date="2015" name="Nature">
        <title>Complex archaea that bridge the gap between prokaryotes and eukaryotes.</title>
        <authorList>
            <person name="Spang A."/>
            <person name="Saw J.H."/>
            <person name="Jorgensen S.L."/>
            <person name="Zaremba-Niedzwiedzka K."/>
            <person name="Martijn J."/>
            <person name="Lind A.E."/>
            <person name="van Eijk R."/>
            <person name="Schleper C."/>
            <person name="Guy L."/>
            <person name="Ettema T.J."/>
        </authorList>
    </citation>
    <scope>NUCLEOTIDE SEQUENCE</scope>
</reference>
<protein>
    <submittedName>
        <fullName evidence="2">Uncharacterized protein</fullName>
    </submittedName>
</protein>